<protein>
    <recommendedName>
        <fullName evidence="5">CxC2-like cysteine cluster KDZ transposase-associated domain-containing protein</fullName>
    </recommendedName>
</protein>
<evidence type="ECO:0000313" key="4">
    <source>
        <dbReference type="Proteomes" id="UP000485058"/>
    </source>
</evidence>
<reference evidence="3 4" key="1">
    <citation type="submission" date="2020-02" db="EMBL/GenBank/DDBJ databases">
        <title>Draft genome sequence of Haematococcus lacustris strain NIES-144.</title>
        <authorList>
            <person name="Morimoto D."/>
            <person name="Nakagawa S."/>
            <person name="Yoshida T."/>
            <person name="Sawayama S."/>
        </authorList>
    </citation>
    <scope>NUCLEOTIDE SEQUENCE [LARGE SCALE GENOMIC DNA]</scope>
    <source>
        <strain evidence="3 4">NIES-144</strain>
    </source>
</reference>
<evidence type="ECO:0000313" key="3">
    <source>
        <dbReference type="EMBL" id="GFH26924.1"/>
    </source>
</evidence>
<dbReference type="Proteomes" id="UP000485058">
    <property type="component" value="Unassembled WGS sequence"/>
</dbReference>
<keyword evidence="2" id="KW-0472">Membrane</keyword>
<feature type="region of interest" description="Disordered" evidence="1">
    <location>
        <begin position="80"/>
        <end position="115"/>
    </location>
</feature>
<accession>A0A6A0A3Q4</accession>
<sequence length="568" mass="62862">DGCNWAITRWFARRVRSHRDSLHATLHAGNQPSRLLLADFRQYYWYQKRQAPASTPSVVFVHARGLRMSCIAASVLRGRTKGSTTPLSPDTTTSAPRNRRQKRPGSCQQESLQPRDSLPAEYVSMDYRVPVSIPCWWCPDCQQHVMPDFILAGCFPSSPQRPSLLFSLTLMKALTVFQSGRLSMTVFASGIHAAHRPYELFLDPTDQPIKAELLTEAHCNWLRATNRVTHLDNLLPGVELSGGPFADCPCCAGTEQTAEDGYHRCACADGVTKLSSYAGVGRATADLQPHLTSHLDHSSEGLEGDVQHRFLTNALSLPNLMADAGGPSVNTEQPGCSTSLTCCRPEVNKSVGPPVSIHGLIGFCCSHGVPLLGMFCNMRTPEQFAYYLLALAILMNFCTEFYIDFGCRLKITWARYVDAMGYPSEWKDARILVNWMHGASHDQRCQIINNGRFQPRAGWRYGEQCEQLWSMMKDLAGVTRYMTLAHRADVLQSRLSQIALSKATGMLELLNKQLATIEQAGVFNGRQASDAYKASCLPASQPRATDAWKGCEEWGVCPCPTRGCAASC</sequence>
<dbReference type="InterPro" id="IPR040521">
    <property type="entry name" value="KDZ"/>
</dbReference>
<dbReference type="PANTHER" id="PTHR33104:SF2">
    <property type="entry name" value="CXC3 LIKE CYSTEINE CLUSTER DOMAIN-CONTAINING PROTEIN"/>
    <property type="match status" value="1"/>
</dbReference>
<feature type="transmembrane region" description="Helical" evidence="2">
    <location>
        <begin position="384"/>
        <end position="403"/>
    </location>
</feature>
<proteinExistence type="predicted"/>
<organism evidence="3 4">
    <name type="scientific">Haematococcus lacustris</name>
    <name type="common">Green alga</name>
    <name type="synonym">Haematococcus pluvialis</name>
    <dbReference type="NCBI Taxonomy" id="44745"/>
    <lineage>
        <taxon>Eukaryota</taxon>
        <taxon>Viridiplantae</taxon>
        <taxon>Chlorophyta</taxon>
        <taxon>core chlorophytes</taxon>
        <taxon>Chlorophyceae</taxon>
        <taxon>CS clade</taxon>
        <taxon>Chlamydomonadales</taxon>
        <taxon>Haematococcaceae</taxon>
        <taxon>Haematococcus</taxon>
    </lineage>
</organism>
<dbReference type="Pfam" id="PF18758">
    <property type="entry name" value="KDZ"/>
    <property type="match status" value="1"/>
</dbReference>
<comment type="caution">
    <text evidence="3">The sequence shown here is derived from an EMBL/GenBank/DDBJ whole genome shotgun (WGS) entry which is preliminary data.</text>
</comment>
<feature type="compositionally biased region" description="Low complexity" evidence="1">
    <location>
        <begin position="83"/>
        <end position="96"/>
    </location>
</feature>
<evidence type="ECO:0008006" key="5">
    <source>
        <dbReference type="Google" id="ProtNLM"/>
    </source>
</evidence>
<feature type="non-terminal residue" evidence="3">
    <location>
        <position position="1"/>
    </location>
</feature>
<keyword evidence="4" id="KW-1185">Reference proteome</keyword>
<name>A0A6A0A3Q4_HAELA</name>
<dbReference type="PANTHER" id="PTHR33104">
    <property type="entry name" value="SI:DKEY-29D5.2"/>
    <property type="match status" value="1"/>
</dbReference>
<evidence type="ECO:0000256" key="1">
    <source>
        <dbReference type="SAM" id="MobiDB-lite"/>
    </source>
</evidence>
<dbReference type="EMBL" id="BLLF01003289">
    <property type="protein sequence ID" value="GFH26924.1"/>
    <property type="molecule type" value="Genomic_DNA"/>
</dbReference>
<keyword evidence="2" id="KW-0812">Transmembrane</keyword>
<dbReference type="AlphaFoldDB" id="A0A6A0A3Q4"/>
<evidence type="ECO:0000256" key="2">
    <source>
        <dbReference type="SAM" id="Phobius"/>
    </source>
</evidence>
<keyword evidence="2" id="KW-1133">Transmembrane helix</keyword>
<gene>
    <name evidence="3" type="ORF">HaLaN_25158</name>
</gene>